<dbReference type="Proteomes" id="UP000824469">
    <property type="component" value="Unassembled WGS sequence"/>
</dbReference>
<dbReference type="SUPFAM" id="SSF47699">
    <property type="entry name" value="Bifunctional inhibitor/lipid-transfer protein/seed storage 2S albumin"/>
    <property type="match status" value="1"/>
</dbReference>
<feature type="non-terminal residue" evidence="2">
    <location>
        <position position="176"/>
    </location>
</feature>
<gene>
    <name evidence="2" type="ORF">KI387_034277</name>
</gene>
<feature type="compositionally biased region" description="Basic and acidic residues" evidence="1">
    <location>
        <begin position="26"/>
        <end position="36"/>
    </location>
</feature>
<feature type="non-terminal residue" evidence="2">
    <location>
        <position position="1"/>
    </location>
</feature>
<proteinExistence type="predicted"/>
<reference evidence="2 3" key="1">
    <citation type="journal article" date="2021" name="Nat. Plants">
        <title>The Taxus genome provides insights into paclitaxel biosynthesis.</title>
        <authorList>
            <person name="Xiong X."/>
            <person name="Gou J."/>
            <person name="Liao Q."/>
            <person name="Li Y."/>
            <person name="Zhou Q."/>
            <person name="Bi G."/>
            <person name="Li C."/>
            <person name="Du R."/>
            <person name="Wang X."/>
            <person name="Sun T."/>
            <person name="Guo L."/>
            <person name="Liang H."/>
            <person name="Lu P."/>
            <person name="Wu Y."/>
            <person name="Zhang Z."/>
            <person name="Ro D.K."/>
            <person name="Shang Y."/>
            <person name="Huang S."/>
            <person name="Yan J."/>
        </authorList>
    </citation>
    <scope>NUCLEOTIDE SEQUENCE [LARGE SCALE GENOMIC DNA]</scope>
    <source>
        <strain evidence="2">Ta-2019</strain>
    </source>
</reference>
<name>A0AA38BUM6_TAXCH</name>
<accession>A0AA38BUM6</accession>
<dbReference type="EMBL" id="JAHRHJ020003813">
    <property type="protein sequence ID" value="KAH9290160.1"/>
    <property type="molecule type" value="Genomic_DNA"/>
</dbReference>
<evidence type="ECO:0000313" key="2">
    <source>
        <dbReference type="EMBL" id="KAH9290160.1"/>
    </source>
</evidence>
<keyword evidence="3" id="KW-1185">Reference proteome</keyword>
<dbReference type="InterPro" id="IPR036312">
    <property type="entry name" value="Bifun_inhib/LTP/seed_sf"/>
</dbReference>
<feature type="region of interest" description="Disordered" evidence="1">
    <location>
        <begin position="26"/>
        <end position="50"/>
    </location>
</feature>
<dbReference type="AlphaFoldDB" id="A0AA38BUM6"/>
<dbReference type="Gene3D" id="1.10.110.10">
    <property type="entry name" value="Plant lipid-transfer and hydrophobic proteins"/>
    <property type="match status" value="1"/>
</dbReference>
<protein>
    <submittedName>
        <fullName evidence="2">Uncharacterized protein</fullName>
    </submittedName>
</protein>
<comment type="caution">
    <text evidence="2">The sequence shown here is derived from an EMBL/GenBank/DDBJ whole genome shotgun (WGS) entry which is preliminary data.</text>
</comment>
<evidence type="ECO:0000313" key="3">
    <source>
        <dbReference type="Proteomes" id="UP000824469"/>
    </source>
</evidence>
<evidence type="ECO:0000256" key="1">
    <source>
        <dbReference type="SAM" id="MobiDB-lite"/>
    </source>
</evidence>
<sequence>ENVVMIGKIVVLGAFFGNKVTRRKDVEKAAHEDGHKSPLAPKHSYPQQQQGNISLRLKADAVPVKVKFGKLKTMKITFRVRCDLVVDKLAANISVNISTKKCKIHKNRDGHGHGEDGAEACVASGVTCDPIALSPCASAMFGPGNPKPNPTPDCYKKLKLQQSCMCKYAKEKNLSR</sequence>
<organism evidence="2 3">
    <name type="scientific">Taxus chinensis</name>
    <name type="common">Chinese yew</name>
    <name type="synonym">Taxus wallichiana var. chinensis</name>
    <dbReference type="NCBI Taxonomy" id="29808"/>
    <lineage>
        <taxon>Eukaryota</taxon>
        <taxon>Viridiplantae</taxon>
        <taxon>Streptophyta</taxon>
        <taxon>Embryophyta</taxon>
        <taxon>Tracheophyta</taxon>
        <taxon>Spermatophyta</taxon>
        <taxon>Pinopsida</taxon>
        <taxon>Pinidae</taxon>
        <taxon>Conifers II</taxon>
        <taxon>Cupressales</taxon>
        <taxon>Taxaceae</taxon>
        <taxon>Taxus</taxon>
    </lineage>
</organism>